<reference evidence="2 3" key="1">
    <citation type="submission" date="2021-06" db="EMBL/GenBank/DDBJ databases">
        <title>Caerostris extrusa draft genome.</title>
        <authorList>
            <person name="Kono N."/>
            <person name="Arakawa K."/>
        </authorList>
    </citation>
    <scope>NUCLEOTIDE SEQUENCE [LARGE SCALE GENOMIC DNA]</scope>
</reference>
<dbReference type="AlphaFoldDB" id="A0AAV4THA6"/>
<keyword evidence="3" id="KW-1185">Reference proteome</keyword>
<sequence>MSMDMGDGPKSPISMDMGDGPKSSVSMDMGVGHKSPVSMDIGDGQYYISPLAGLKQPEKGLLGRSEEFHSLYKINPAPDETELIRPLFVGLQLCYPEDIRESPRVIMSRERICPRGL</sequence>
<feature type="region of interest" description="Disordered" evidence="1">
    <location>
        <begin position="1"/>
        <end position="34"/>
    </location>
</feature>
<accession>A0AAV4THA6</accession>
<dbReference type="Proteomes" id="UP001054945">
    <property type="component" value="Unassembled WGS sequence"/>
</dbReference>
<protein>
    <submittedName>
        <fullName evidence="2">Uncharacterized protein</fullName>
    </submittedName>
</protein>
<comment type="caution">
    <text evidence="2">The sequence shown here is derived from an EMBL/GenBank/DDBJ whole genome shotgun (WGS) entry which is preliminary data.</text>
</comment>
<proteinExistence type="predicted"/>
<name>A0AAV4THA6_CAEEX</name>
<organism evidence="2 3">
    <name type="scientific">Caerostris extrusa</name>
    <name type="common">Bark spider</name>
    <name type="synonym">Caerostris bankana</name>
    <dbReference type="NCBI Taxonomy" id="172846"/>
    <lineage>
        <taxon>Eukaryota</taxon>
        <taxon>Metazoa</taxon>
        <taxon>Ecdysozoa</taxon>
        <taxon>Arthropoda</taxon>
        <taxon>Chelicerata</taxon>
        <taxon>Arachnida</taxon>
        <taxon>Araneae</taxon>
        <taxon>Araneomorphae</taxon>
        <taxon>Entelegynae</taxon>
        <taxon>Araneoidea</taxon>
        <taxon>Araneidae</taxon>
        <taxon>Caerostris</taxon>
    </lineage>
</organism>
<evidence type="ECO:0000256" key="1">
    <source>
        <dbReference type="SAM" id="MobiDB-lite"/>
    </source>
</evidence>
<gene>
    <name evidence="2" type="ORF">CEXT_80531</name>
</gene>
<evidence type="ECO:0000313" key="2">
    <source>
        <dbReference type="EMBL" id="GIY45690.1"/>
    </source>
</evidence>
<dbReference type="EMBL" id="BPLR01011304">
    <property type="protein sequence ID" value="GIY45690.1"/>
    <property type="molecule type" value="Genomic_DNA"/>
</dbReference>
<evidence type="ECO:0000313" key="3">
    <source>
        <dbReference type="Proteomes" id="UP001054945"/>
    </source>
</evidence>